<dbReference type="EMBL" id="CAJNNV010012387">
    <property type="protein sequence ID" value="CAE8600716.1"/>
    <property type="molecule type" value="Genomic_DNA"/>
</dbReference>
<accession>A0A813ESH5</accession>
<protein>
    <recommendedName>
        <fullName evidence="1">Ribosomal RNA large subunit methyltransferase K/L-like methyltransferase domain-containing protein</fullName>
    </recommendedName>
</protein>
<dbReference type="Gene3D" id="3.40.50.150">
    <property type="entry name" value="Vaccinia Virus protein VP39"/>
    <property type="match status" value="1"/>
</dbReference>
<gene>
    <name evidence="2" type="ORF">PGLA1383_LOCUS19024</name>
</gene>
<reference evidence="2" key="1">
    <citation type="submission" date="2021-02" db="EMBL/GenBank/DDBJ databases">
        <authorList>
            <person name="Dougan E. K."/>
            <person name="Rhodes N."/>
            <person name="Thang M."/>
            <person name="Chan C."/>
        </authorList>
    </citation>
    <scope>NUCLEOTIDE SEQUENCE</scope>
</reference>
<dbReference type="GO" id="GO:0043527">
    <property type="term" value="C:tRNA methyltransferase complex"/>
    <property type="evidence" value="ECO:0007669"/>
    <property type="project" value="UniProtKB-ARBA"/>
</dbReference>
<dbReference type="InterPro" id="IPR002052">
    <property type="entry name" value="DNA_methylase_N6_adenine_CS"/>
</dbReference>
<feature type="domain" description="Ribosomal RNA large subunit methyltransferase K/L-like methyltransferase" evidence="1">
    <location>
        <begin position="19"/>
        <end position="170"/>
    </location>
</feature>
<dbReference type="GO" id="GO:0003676">
    <property type="term" value="F:nucleic acid binding"/>
    <property type="evidence" value="ECO:0007669"/>
    <property type="project" value="InterPro"/>
</dbReference>
<dbReference type="InterPro" id="IPR029063">
    <property type="entry name" value="SAM-dependent_MTases_sf"/>
</dbReference>
<proteinExistence type="predicted"/>
<dbReference type="AlphaFoldDB" id="A0A813ESH5"/>
<dbReference type="PANTHER" id="PTHR14911">
    <property type="entry name" value="THUMP DOMAIN-CONTAINING"/>
    <property type="match status" value="1"/>
</dbReference>
<organism evidence="2 3">
    <name type="scientific">Polarella glacialis</name>
    <name type="common">Dinoflagellate</name>
    <dbReference type="NCBI Taxonomy" id="89957"/>
    <lineage>
        <taxon>Eukaryota</taxon>
        <taxon>Sar</taxon>
        <taxon>Alveolata</taxon>
        <taxon>Dinophyceae</taxon>
        <taxon>Suessiales</taxon>
        <taxon>Suessiaceae</taxon>
        <taxon>Polarella</taxon>
    </lineage>
</organism>
<dbReference type="GO" id="GO:0016423">
    <property type="term" value="F:tRNA (guanine) methyltransferase activity"/>
    <property type="evidence" value="ECO:0007669"/>
    <property type="project" value="TreeGrafter"/>
</dbReference>
<dbReference type="GO" id="GO:0030488">
    <property type="term" value="P:tRNA methylation"/>
    <property type="evidence" value="ECO:0007669"/>
    <property type="project" value="TreeGrafter"/>
</dbReference>
<evidence type="ECO:0000259" key="1">
    <source>
        <dbReference type="Pfam" id="PF01170"/>
    </source>
</evidence>
<keyword evidence="3" id="KW-1185">Reference proteome</keyword>
<dbReference type="SUPFAM" id="SSF53335">
    <property type="entry name" value="S-adenosyl-L-methionine-dependent methyltransferases"/>
    <property type="match status" value="1"/>
</dbReference>
<dbReference type="Proteomes" id="UP000654075">
    <property type="component" value="Unassembled WGS sequence"/>
</dbReference>
<sequence>GDLRSRADDTAALCVAQRAAALLMAGRSAGSSFRVLDPMCGVGTYLFAVRWALARHGEDAVELVGVDAEAESLSCARANAHAGAPYGPGASGHLGQRPEFLLSSSRRLPFMDNSVDLIVADPPWGARHANHVYVKNNLYSWAKEWSRVLKPGGVALVVTICSGHFERQVMSRLAKEGRLELEDCTQFDNKGWHQCRFYVARKPLQPRPAPAPPADPAEASQT</sequence>
<evidence type="ECO:0000313" key="3">
    <source>
        <dbReference type="Proteomes" id="UP000654075"/>
    </source>
</evidence>
<dbReference type="Pfam" id="PF01170">
    <property type="entry name" value="UPF0020"/>
    <property type="match status" value="1"/>
</dbReference>
<dbReference type="InterPro" id="IPR000241">
    <property type="entry name" value="RlmKL-like_Mtase"/>
</dbReference>
<name>A0A813ESH5_POLGL</name>
<dbReference type="OrthoDB" id="47730at2759"/>
<dbReference type="PROSITE" id="PS00092">
    <property type="entry name" value="N6_MTASE"/>
    <property type="match status" value="1"/>
</dbReference>
<comment type="caution">
    <text evidence="2">The sequence shown here is derived from an EMBL/GenBank/DDBJ whole genome shotgun (WGS) entry which is preliminary data.</text>
</comment>
<feature type="non-terminal residue" evidence="2">
    <location>
        <position position="222"/>
    </location>
</feature>
<dbReference type="PANTHER" id="PTHR14911:SF13">
    <property type="entry name" value="TRNA (GUANINE(6)-N2)-METHYLTRANSFERASE THUMP3"/>
    <property type="match status" value="1"/>
</dbReference>
<dbReference type="CDD" id="cd02440">
    <property type="entry name" value="AdoMet_MTases"/>
    <property type="match status" value="1"/>
</dbReference>
<evidence type="ECO:0000313" key="2">
    <source>
        <dbReference type="EMBL" id="CAE8600716.1"/>
    </source>
</evidence>